<organism evidence="1 2">
    <name type="scientific">Mycena maculata</name>
    <dbReference type="NCBI Taxonomy" id="230809"/>
    <lineage>
        <taxon>Eukaryota</taxon>
        <taxon>Fungi</taxon>
        <taxon>Dikarya</taxon>
        <taxon>Basidiomycota</taxon>
        <taxon>Agaricomycotina</taxon>
        <taxon>Agaricomycetes</taxon>
        <taxon>Agaricomycetidae</taxon>
        <taxon>Agaricales</taxon>
        <taxon>Marasmiineae</taxon>
        <taxon>Mycenaceae</taxon>
        <taxon>Mycena</taxon>
    </lineage>
</organism>
<dbReference type="AlphaFoldDB" id="A0AAD7J3M2"/>
<reference evidence="1" key="1">
    <citation type="submission" date="2023-03" db="EMBL/GenBank/DDBJ databases">
        <title>Massive genome expansion in bonnet fungi (Mycena s.s.) driven by repeated elements and novel gene families across ecological guilds.</title>
        <authorList>
            <consortium name="Lawrence Berkeley National Laboratory"/>
            <person name="Harder C.B."/>
            <person name="Miyauchi S."/>
            <person name="Viragh M."/>
            <person name="Kuo A."/>
            <person name="Thoen E."/>
            <person name="Andreopoulos B."/>
            <person name="Lu D."/>
            <person name="Skrede I."/>
            <person name="Drula E."/>
            <person name="Henrissat B."/>
            <person name="Morin E."/>
            <person name="Kohler A."/>
            <person name="Barry K."/>
            <person name="LaButti K."/>
            <person name="Morin E."/>
            <person name="Salamov A."/>
            <person name="Lipzen A."/>
            <person name="Mereny Z."/>
            <person name="Hegedus B."/>
            <person name="Baldrian P."/>
            <person name="Stursova M."/>
            <person name="Weitz H."/>
            <person name="Taylor A."/>
            <person name="Grigoriev I.V."/>
            <person name="Nagy L.G."/>
            <person name="Martin F."/>
            <person name="Kauserud H."/>
        </authorList>
    </citation>
    <scope>NUCLEOTIDE SEQUENCE</scope>
    <source>
        <strain evidence="1">CBHHK188m</strain>
    </source>
</reference>
<feature type="non-terminal residue" evidence="1">
    <location>
        <position position="223"/>
    </location>
</feature>
<dbReference type="Proteomes" id="UP001215280">
    <property type="component" value="Unassembled WGS sequence"/>
</dbReference>
<comment type="caution">
    <text evidence="1">The sequence shown here is derived from an EMBL/GenBank/DDBJ whole genome shotgun (WGS) entry which is preliminary data.</text>
</comment>
<keyword evidence="2" id="KW-1185">Reference proteome</keyword>
<gene>
    <name evidence="1" type="ORF">DFH07DRAFT_700326</name>
</gene>
<proteinExistence type="predicted"/>
<accession>A0AAD7J3M2</accession>
<sequence>GDKSKFSSSTDLVYGQDTVMDTYLTNPMSTLLGSDLAGRKLVRVDFTKSQLEIGGFKAHDYTGDGSFYLLDVPGVCLTLVSPTHHLYNLTVHTINPAIFVLLGADTCHHAGVLRPTEHLHKGFPCPGDLLAATRRSISATHFPPPDPAGEFDLAARISPLLDVAETAYFADPPTARVSVRKLARFDADVDVFVVLAHDESIVPVAGPFPTLLNECQWRAKGAR</sequence>
<evidence type="ECO:0000313" key="1">
    <source>
        <dbReference type="EMBL" id="KAJ7755382.1"/>
    </source>
</evidence>
<protein>
    <submittedName>
        <fullName evidence="1">Uncharacterized protein</fullName>
    </submittedName>
</protein>
<dbReference type="EMBL" id="JARJLG010000064">
    <property type="protein sequence ID" value="KAJ7755382.1"/>
    <property type="molecule type" value="Genomic_DNA"/>
</dbReference>
<name>A0AAD7J3M2_9AGAR</name>
<feature type="non-terminal residue" evidence="1">
    <location>
        <position position="1"/>
    </location>
</feature>
<evidence type="ECO:0000313" key="2">
    <source>
        <dbReference type="Proteomes" id="UP001215280"/>
    </source>
</evidence>